<keyword evidence="1" id="KW-1185">Reference proteome</keyword>
<dbReference type="WBParaSite" id="TMUE_1000005020.1">
    <property type="protein sequence ID" value="TMUE_1000005020.1"/>
    <property type="gene ID" value="WBGene00289566"/>
</dbReference>
<proteinExistence type="predicted"/>
<evidence type="ECO:0000313" key="2">
    <source>
        <dbReference type="WBParaSite" id="TMUE_1000005020.1"/>
    </source>
</evidence>
<accession>A0A5S6QD59</accession>
<sequence>MKIYNWADVQRENQELWLEKYGSERSPVRILAAGISNGSGTYMLGQMANLRCCGTFAVCNRSEDAEMPFNYAIVSTELRRTLTLIAATIKTSVGRACGWNVDQVDHFGASSGFPSRVYAVSPKVDFCKQLTVNKQREPMARKCTPDEQSSWRSGLPRDSLASARLQRRQLTFRLANATALCQRCERPGRCRRCQAYLSGWVDETTACGIATAQRGRVRLALEKPTGNDVPLWLANDNCSIGDVKIIYGSLWLAAAGAGGQAGPRRWAPVALRSPASTGCG</sequence>
<dbReference type="Proteomes" id="UP000046395">
    <property type="component" value="Unassembled WGS sequence"/>
</dbReference>
<reference evidence="2" key="1">
    <citation type="submission" date="2019-12" db="UniProtKB">
        <authorList>
            <consortium name="WormBaseParasite"/>
        </authorList>
    </citation>
    <scope>IDENTIFICATION</scope>
</reference>
<name>A0A5S6QD59_TRIMR</name>
<protein>
    <submittedName>
        <fullName evidence="2">Uncharacterized protein</fullName>
    </submittedName>
</protein>
<evidence type="ECO:0000313" key="1">
    <source>
        <dbReference type="Proteomes" id="UP000046395"/>
    </source>
</evidence>
<organism evidence="1 2">
    <name type="scientific">Trichuris muris</name>
    <name type="common">Mouse whipworm</name>
    <dbReference type="NCBI Taxonomy" id="70415"/>
    <lineage>
        <taxon>Eukaryota</taxon>
        <taxon>Metazoa</taxon>
        <taxon>Ecdysozoa</taxon>
        <taxon>Nematoda</taxon>
        <taxon>Enoplea</taxon>
        <taxon>Dorylaimia</taxon>
        <taxon>Trichinellida</taxon>
        <taxon>Trichuridae</taxon>
        <taxon>Trichuris</taxon>
    </lineage>
</organism>
<dbReference type="AlphaFoldDB" id="A0A5S6QD59"/>